<protein>
    <recommendedName>
        <fullName evidence="2">WxL domain-containing protein</fullName>
    </recommendedName>
</protein>
<name>A0A0R1ZY15_9LACO</name>
<proteinExistence type="predicted"/>
<feature type="chain" id="PRO_5006414642" description="WxL domain-containing protein" evidence="1">
    <location>
        <begin position="31"/>
        <end position="195"/>
    </location>
</feature>
<keyword evidence="4" id="KW-1185">Reference proteome</keyword>
<dbReference type="STRING" id="1291052.FC18_GL000886"/>
<evidence type="ECO:0000259" key="2">
    <source>
        <dbReference type="Pfam" id="PF13731"/>
    </source>
</evidence>
<dbReference type="RefSeq" id="WP_054677744.1">
    <property type="nucleotide sequence ID" value="NZ_AYYO01000011.1"/>
</dbReference>
<reference evidence="3 4" key="1">
    <citation type="journal article" date="2015" name="Genome Announc.">
        <title>Expanding the biotechnology potential of lactobacilli through comparative genomics of 213 strains and associated genera.</title>
        <authorList>
            <person name="Sun Z."/>
            <person name="Harris H.M."/>
            <person name="McCann A."/>
            <person name="Guo C."/>
            <person name="Argimon S."/>
            <person name="Zhang W."/>
            <person name="Yang X."/>
            <person name="Jeffery I.B."/>
            <person name="Cooney J.C."/>
            <person name="Kagawa T.F."/>
            <person name="Liu W."/>
            <person name="Song Y."/>
            <person name="Salvetti E."/>
            <person name="Wrobel A."/>
            <person name="Rasinkangas P."/>
            <person name="Parkhill J."/>
            <person name="Rea M.C."/>
            <person name="O'Sullivan O."/>
            <person name="Ritari J."/>
            <person name="Douillard F.P."/>
            <person name="Paul Ross R."/>
            <person name="Yang R."/>
            <person name="Briner A.E."/>
            <person name="Felis G.E."/>
            <person name="de Vos W.M."/>
            <person name="Barrangou R."/>
            <person name="Klaenhammer T.R."/>
            <person name="Caufield P.W."/>
            <person name="Cui Y."/>
            <person name="Zhang H."/>
            <person name="O'Toole P.W."/>
        </authorList>
    </citation>
    <scope>NUCLEOTIDE SEQUENCE [LARGE SCALE GENOMIC DNA]</scope>
    <source>
        <strain evidence="3 4">DSM 20505</strain>
    </source>
</reference>
<dbReference type="InterPro" id="IPR027994">
    <property type="entry name" value="WxL_dom"/>
</dbReference>
<comment type="caution">
    <text evidence="3">The sequence shown here is derived from an EMBL/GenBank/DDBJ whole genome shotgun (WGS) entry which is preliminary data.</text>
</comment>
<dbReference type="Proteomes" id="UP000051679">
    <property type="component" value="Unassembled WGS sequence"/>
</dbReference>
<dbReference type="AlphaFoldDB" id="A0A0R1ZY15"/>
<evidence type="ECO:0000256" key="1">
    <source>
        <dbReference type="SAM" id="SignalP"/>
    </source>
</evidence>
<feature type="signal peptide" evidence="1">
    <location>
        <begin position="1"/>
        <end position="30"/>
    </location>
</feature>
<dbReference type="EMBL" id="AYYO01000011">
    <property type="protein sequence ID" value="KRM55836.1"/>
    <property type="molecule type" value="Genomic_DNA"/>
</dbReference>
<evidence type="ECO:0000313" key="4">
    <source>
        <dbReference type="Proteomes" id="UP000051679"/>
    </source>
</evidence>
<keyword evidence="1" id="KW-0732">Signal</keyword>
<evidence type="ECO:0000313" key="3">
    <source>
        <dbReference type="EMBL" id="KRM55836.1"/>
    </source>
</evidence>
<sequence>MIKQSFLGVVAVAAAAIVLGITGNTQSAKADTTTHATVTFTLPEDSKIEITSMPNIDFGSEQVNTSGQDIQAKNIDAPLSIDNPGFATGWHVDVAASNFTTSDKSVSLAGAAIKFTNGSVKATAAGNVSTVPTVQPTTVQAGSDSQTLVNAAAGTGVGAYDTSFANTEVSLDIPSGNVAADYTSDLTWTLANTPM</sequence>
<gene>
    <name evidence="3" type="ORF">FC18_GL000886</name>
</gene>
<feature type="domain" description="WxL" evidence="2">
    <location>
        <begin position="46"/>
        <end position="194"/>
    </location>
</feature>
<dbReference type="OrthoDB" id="2282798at2"/>
<dbReference type="PATRIC" id="fig|1291052.5.peg.902"/>
<accession>A0A0R1ZY15</accession>
<organism evidence="3 4">
    <name type="scientific">Lacticaseibacillus sharpeae JCM 1186 = DSM 20505</name>
    <dbReference type="NCBI Taxonomy" id="1291052"/>
    <lineage>
        <taxon>Bacteria</taxon>
        <taxon>Bacillati</taxon>
        <taxon>Bacillota</taxon>
        <taxon>Bacilli</taxon>
        <taxon>Lactobacillales</taxon>
        <taxon>Lactobacillaceae</taxon>
        <taxon>Lacticaseibacillus</taxon>
    </lineage>
</organism>
<dbReference type="Pfam" id="PF13731">
    <property type="entry name" value="WxL"/>
    <property type="match status" value="1"/>
</dbReference>